<gene>
    <name evidence="2" type="ORF">GCM10010121_043560</name>
</gene>
<reference evidence="2" key="1">
    <citation type="journal article" date="2014" name="Int. J. Syst. Evol. Microbiol.">
        <title>Complete genome sequence of Corynebacterium casei LMG S-19264T (=DSM 44701T), isolated from a smear-ripened cheese.</title>
        <authorList>
            <consortium name="US DOE Joint Genome Institute (JGI-PGF)"/>
            <person name="Walter F."/>
            <person name="Albersmeier A."/>
            <person name="Kalinowski J."/>
            <person name="Ruckert C."/>
        </authorList>
    </citation>
    <scope>NUCLEOTIDE SEQUENCE</scope>
    <source>
        <strain evidence="2">JCM 3086</strain>
    </source>
</reference>
<dbReference type="InterPro" id="IPR002559">
    <property type="entry name" value="Transposase_11"/>
</dbReference>
<dbReference type="GO" id="GO:0006313">
    <property type="term" value="P:DNA transposition"/>
    <property type="evidence" value="ECO:0007669"/>
    <property type="project" value="InterPro"/>
</dbReference>
<dbReference type="Proteomes" id="UP000657574">
    <property type="component" value="Unassembled WGS sequence"/>
</dbReference>
<dbReference type="GO" id="GO:0003677">
    <property type="term" value="F:DNA binding"/>
    <property type="evidence" value="ECO:0007669"/>
    <property type="project" value="InterPro"/>
</dbReference>
<keyword evidence="3" id="KW-1185">Reference proteome</keyword>
<evidence type="ECO:0000313" key="2">
    <source>
        <dbReference type="EMBL" id="GGJ27584.1"/>
    </source>
</evidence>
<accession>A0A917NTV0</accession>
<feature type="domain" description="Transposase IS4-like" evidence="1">
    <location>
        <begin position="11"/>
        <end position="143"/>
    </location>
</feature>
<name>A0A917NTV0_9ACTN</name>
<reference evidence="2" key="2">
    <citation type="submission" date="2020-09" db="EMBL/GenBank/DDBJ databases">
        <authorList>
            <person name="Sun Q."/>
            <person name="Ohkuma M."/>
        </authorList>
    </citation>
    <scope>NUCLEOTIDE SEQUENCE</scope>
    <source>
        <strain evidence="2">JCM 3086</strain>
    </source>
</reference>
<sequence length="166" mass="18670">MQVLRLCHSRFCWGLRLHLVCTVQGLPIAFALTGAKAHERETLLDLLAAEPHLVAARPGQTLIGDKNYFGRDCGQELARQGIQLLRPTRKGERQRPGGSLFKPLRQVIESVNETCKGQLDLEQHRGRTPRGVIARVIQRILALTAVIWHNDHTGQDTLRSLTSYDH</sequence>
<protein>
    <recommendedName>
        <fullName evidence="1">Transposase IS4-like domain-containing protein</fullName>
    </recommendedName>
</protein>
<comment type="caution">
    <text evidence="2">The sequence shown here is derived from an EMBL/GenBank/DDBJ whole genome shotgun (WGS) entry which is preliminary data.</text>
</comment>
<dbReference type="AlphaFoldDB" id="A0A917NTV0"/>
<proteinExistence type="predicted"/>
<dbReference type="EMBL" id="BMQA01000013">
    <property type="protein sequence ID" value="GGJ27584.1"/>
    <property type="molecule type" value="Genomic_DNA"/>
</dbReference>
<evidence type="ECO:0000259" key="1">
    <source>
        <dbReference type="Pfam" id="PF01609"/>
    </source>
</evidence>
<dbReference type="Pfam" id="PF01609">
    <property type="entry name" value="DDE_Tnp_1"/>
    <property type="match status" value="1"/>
</dbReference>
<organism evidence="2 3">
    <name type="scientific">Streptomyces brasiliensis</name>
    <dbReference type="NCBI Taxonomy" id="1954"/>
    <lineage>
        <taxon>Bacteria</taxon>
        <taxon>Bacillati</taxon>
        <taxon>Actinomycetota</taxon>
        <taxon>Actinomycetes</taxon>
        <taxon>Kitasatosporales</taxon>
        <taxon>Streptomycetaceae</taxon>
        <taxon>Streptomyces</taxon>
    </lineage>
</organism>
<dbReference type="GO" id="GO:0004803">
    <property type="term" value="F:transposase activity"/>
    <property type="evidence" value="ECO:0007669"/>
    <property type="project" value="InterPro"/>
</dbReference>
<evidence type="ECO:0000313" key="3">
    <source>
        <dbReference type="Proteomes" id="UP000657574"/>
    </source>
</evidence>